<gene>
    <name evidence="3" type="primary">LOC106063161</name>
</gene>
<dbReference type="OrthoDB" id="6286406at2759"/>
<evidence type="ECO:0000313" key="2">
    <source>
        <dbReference type="Proteomes" id="UP001165740"/>
    </source>
</evidence>
<dbReference type="OMA" id="DIWEWLH"/>
<name>A0A9W2ZUU3_BIOGL</name>
<dbReference type="GeneID" id="106063161"/>
<accession>A0A9W2ZUU3</accession>
<keyword evidence="2" id="KW-1185">Reference proteome</keyword>
<dbReference type="AlphaFoldDB" id="A0A9W2ZUU3"/>
<dbReference type="Proteomes" id="UP001165740">
    <property type="component" value="Chromosome 1"/>
</dbReference>
<sequence length="333" mass="37528">MPHSGSQRKSTSGVSRTLHSRSAAPSTTGRESTSEDDKTTVQHFELLHYDWPDLPPIAAMKDAVCRKGVSRGISYLLPVDKGSNSINCKYRTDLRAMFQEPYVQDDHQYNDSLISIRSKVHFLTNQSQTRWTPQLTRSVPIKLNTASESVRKTYSRSAPVNGKRSGLGYGLAPRGVYGLPLRTHARKSELSQDLAKLKKEADDIISQTLMESDTGPVIEKGQEVPSDKTFAFQTDSCGSNCPVQTHLFPRVHGNTGNMPVSTLDTSQIDDADLSTKQKYEEFRSLLSRKCQVNRVPERYVSPFLHQDRNQDIWNWLHHGETISEFDYFMSKCG</sequence>
<reference evidence="3" key="1">
    <citation type="submission" date="2025-08" db="UniProtKB">
        <authorList>
            <consortium name="RefSeq"/>
        </authorList>
    </citation>
    <scope>IDENTIFICATION</scope>
</reference>
<dbReference type="RefSeq" id="XP_055878708.1">
    <property type="nucleotide sequence ID" value="XM_056022733.1"/>
</dbReference>
<proteinExistence type="predicted"/>
<organism evidence="2 3">
    <name type="scientific">Biomphalaria glabrata</name>
    <name type="common">Bloodfluke planorb</name>
    <name type="synonym">Freshwater snail</name>
    <dbReference type="NCBI Taxonomy" id="6526"/>
    <lineage>
        <taxon>Eukaryota</taxon>
        <taxon>Metazoa</taxon>
        <taxon>Spiralia</taxon>
        <taxon>Lophotrochozoa</taxon>
        <taxon>Mollusca</taxon>
        <taxon>Gastropoda</taxon>
        <taxon>Heterobranchia</taxon>
        <taxon>Euthyneura</taxon>
        <taxon>Panpulmonata</taxon>
        <taxon>Hygrophila</taxon>
        <taxon>Lymnaeoidea</taxon>
        <taxon>Planorbidae</taxon>
        <taxon>Biomphalaria</taxon>
    </lineage>
</organism>
<feature type="region of interest" description="Disordered" evidence="1">
    <location>
        <begin position="1"/>
        <end position="39"/>
    </location>
</feature>
<protein>
    <submittedName>
        <fullName evidence="3">Uncharacterized protein LOC106063161</fullName>
    </submittedName>
</protein>
<evidence type="ECO:0000256" key="1">
    <source>
        <dbReference type="SAM" id="MobiDB-lite"/>
    </source>
</evidence>
<evidence type="ECO:0000313" key="3">
    <source>
        <dbReference type="RefSeq" id="XP_055878708.1"/>
    </source>
</evidence>
<feature type="compositionally biased region" description="Polar residues" evidence="1">
    <location>
        <begin position="1"/>
        <end position="17"/>
    </location>
</feature>